<dbReference type="Pfam" id="PF05962">
    <property type="entry name" value="HutD"/>
    <property type="match status" value="1"/>
</dbReference>
<dbReference type="PANTHER" id="PTHR37943">
    <property type="entry name" value="PROTEIN VES"/>
    <property type="match status" value="1"/>
</dbReference>
<dbReference type="EMBL" id="JADNYM010000001">
    <property type="protein sequence ID" value="MBG0737967.1"/>
    <property type="molecule type" value="Genomic_DNA"/>
</dbReference>
<gene>
    <name evidence="1" type="ORF">IV500_00740</name>
</gene>
<sequence length="193" mass="21269">MTISVHRAGARTSTPWLNGLGTTSEITKDTSHGDYAWRVSLAAIARDSTFSTFAGMQRIITVFGGSGVRLRTGEQGSRELHAFDVHRFDGAVETRCELRADPVRALNLIYRAERITARIQWPVLTRSRPFLSDAAIILVYNIGPAVLINVAKNPEIELGDNDLLQINNAAGSTELVLHGTTKGRWAIIELWET</sequence>
<proteinExistence type="predicted"/>
<keyword evidence="2" id="KW-1185">Reference proteome</keyword>
<dbReference type="InterPro" id="IPR011051">
    <property type="entry name" value="RmlC_Cupin_sf"/>
</dbReference>
<dbReference type="Gene3D" id="2.60.120.10">
    <property type="entry name" value="Jelly Rolls"/>
    <property type="match status" value="1"/>
</dbReference>
<evidence type="ECO:0000313" key="1">
    <source>
        <dbReference type="EMBL" id="MBG0737967.1"/>
    </source>
</evidence>
<dbReference type="InterPro" id="IPR010282">
    <property type="entry name" value="Uncharacterised_HutD/Ves"/>
</dbReference>
<dbReference type="AlphaFoldDB" id="A0A931G8R5"/>
<name>A0A931G8R5_9MICC</name>
<organism evidence="1 2">
    <name type="scientific">Arthrobacter terrae</name>
    <dbReference type="NCBI Taxonomy" id="2935737"/>
    <lineage>
        <taxon>Bacteria</taxon>
        <taxon>Bacillati</taxon>
        <taxon>Actinomycetota</taxon>
        <taxon>Actinomycetes</taxon>
        <taxon>Micrococcales</taxon>
        <taxon>Micrococcaceae</taxon>
        <taxon>Arthrobacter</taxon>
    </lineage>
</organism>
<dbReference type="InterPro" id="IPR014710">
    <property type="entry name" value="RmlC-like_jellyroll"/>
</dbReference>
<evidence type="ECO:0000313" key="2">
    <source>
        <dbReference type="Proteomes" id="UP000655366"/>
    </source>
</evidence>
<comment type="caution">
    <text evidence="1">The sequence shown here is derived from an EMBL/GenBank/DDBJ whole genome shotgun (WGS) entry which is preliminary data.</text>
</comment>
<dbReference type="PANTHER" id="PTHR37943:SF1">
    <property type="entry name" value="PROTEIN VES"/>
    <property type="match status" value="1"/>
</dbReference>
<dbReference type="RefSeq" id="WP_196394909.1">
    <property type="nucleotide sequence ID" value="NZ_JADNYM010000001.1"/>
</dbReference>
<reference evidence="1 2" key="1">
    <citation type="submission" date="2020-11" db="EMBL/GenBank/DDBJ databases">
        <title>Arthrobacter antarcticus sp. nov., isolated from Antarctic Soil.</title>
        <authorList>
            <person name="Li J."/>
        </authorList>
    </citation>
    <scope>NUCLEOTIDE SEQUENCE [LARGE SCALE GENOMIC DNA]</scope>
    <source>
        <strain evidence="1 2">Z1-20</strain>
    </source>
</reference>
<accession>A0A931G8R5</accession>
<dbReference type="Proteomes" id="UP000655366">
    <property type="component" value="Unassembled WGS sequence"/>
</dbReference>
<protein>
    <submittedName>
        <fullName evidence="1">HutD family protein</fullName>
    </submittedName>
</protein>
<dbReference type="SUPFAM" id="SSF51182">
    <property type="entry name" value="RmlC-like cupins"/>
    <property type="match status" value="1"/>
</dbReference>